<accession>A0ABY7PRL3</accession>
<sequence length="260" mass="27908">MQLALLFPVGSLLPRVAQLPQFAAELPVVQPVTVAPPVPRPASRWAVEVLAGPTISYRQLGATDSASLSALERPALTFTGQLQVRYTLAPRLSVSAGLGYATYGTRLNLLLQPPRDTAGTLPPAQPLQQRDTYRYFTLPLQAQYQLGGQTRLRYGLTAGAALEMYAGGRTSGSTACTCSQQQNWSATNSPYRRLGVSLTAGLDVRYALTPRLHLLVQPTGRYALISVVSPVSTTPSLTPSLPARRPFAAGLLTGFSFDLR</sequence>
<dbReference type="Proteomes" id="UP001211872">
    <property type="component" value="Chromosome"/>
</dbReference>
<keyword evidence="3" id="KW-1185">Reference proteome</keyword>
<protein>
    <submittedName>
        <fullName evidence="2">Porin family protein</fullName>
    </submittedName>
</protein>
<organism evidence="2 3">
    <name type="scientific">Hymenobacter yonginensis</name>
    <dbReference type="NCBI Taxonomy" id="748197"/>
    <lineage>
        <taxon>Bacteria</taxon>
        <taxon>Pseudomonadati</taxon>
        <taxon>Bacteroidota</taxon>
        <taxon>Cytophagia</taxon>
        <taxon>Cytophagales</taxon>
        <taxon>Hymenobacteraceae</taxon>
        <taxon>Hymenobacter</taxon>
    </lineage>
</organism>
<proteinExistence type="predicted"/>
<feature type="domain" description="Outer membrane protein beta-barrel" evidence="1">
    <location>
        <begin position="43"/>
        <end position="225"/>
    </location>
</feature>
<reference evidence="2 3" key="1">
    <citation type="journal article" date="2011" name="Int. J. Syst. Evol. Microbiol.">
        <title>Hymenobacter yonginensis sp. nov., isolated from a mesotrophic artificial lake.</title>
        <authorList>
            <person name="Joung Y."/>
            <person name="Cho S.H."/>
            <person name="Kim H."/>
            <person name="Kim S.B."/>
            <person name="Joh K."/>
        </authorList>
    </citation>
    <scope>NUCLEOTIDE SEQUENCE [LARGE SCALE GENOMIC DNA]</scope>
    <source>
        <strain evidence="2 3">KCTC 22745</strain>
    </source>
</reference>
<dbReference type="Pfam" id="PF13568">
    <property type="entry name" value="OMP_b-brl_2"/>
    <property type="match status" value="1"/>
</dbReference>
<name>A0ABY7PRL3_9BACT</name>
<evidence type="ECO:0000313" key="3">
    <source>
        <dbReference type="Proteomes" id="UP001211872"/>
    </source>
</evidence>
<evidence type="ECO:0000259" key="1">
    <source>
        <dbReference type="Pfam" id="PF13568"/>
    </source>
</evidence>
<dbReference type="RefSeq" id="WP_270128094.1">
    <property type="nucleotide sequence ID" value="NZ_CP115396.1"/>
</dbReference>
<dbReference type="InterPro" id="IPR025665">
    <property type="entry name" value="Beta-barrel_OMP_2"/>
</dbReference>
<gene>
    <name evidence="2" type="ORF">O9Z63_04360</name>
</gene>
<evidence type="ECO:0000313" key="2">
    <source>
        <dbReference type="EMBL" id="WBO85479.1"/>
    </source>
</evidence>
<dbReference type="EMBL" id="CP115396">
    <property type="protein sequence ID" value="WBO85479.1"/>
    <property type="molecule type" value="Genomic_DNA"/>
</dbReference>
<dbReference type="SUPFAM" id="SSF56935">
    <property type="entry name" value="Porins"/>
    <property type="match status" value="1"/>
</dbReference>